<dbReference type="Proteomes" id="UP000316714">
    <property type="component" value="Unassembled WGS sequence"/>
</dbReference>
<reference evidence="11 12" key="1">
    <citation type="submission" date="2019-02" db="EMBL/GenBank/DDBJ databases">
        <title>Deep-cultivation of Planctomycetes and their phenomic and genomic characterization uncovers novel biology.</title>
        <authorList>
            <person name="Wiegand S."/>
            <person name="Jogler M."/>
            <person name="Boedeker C."/>
            <person name="Pinto D."/>
            <person name="Vollmers J."/>
            <person name="Rivas-Marin E."/>
            <person name="Kohn T."/>
            <person name="Peeters S.H."/>
            <person name="Heuer A."/>
            <person name="Rast P."/>
            <person name="Oberbeckmann S."/>
            <person name="Bunk B."/>
            <person name="Jeske O."/>
            <person name="Meyerdierks A."/>
            <person name="Storesund J.E."/>
            <person name="Kallscheuer N."/>
            <person name="Luecker S."/>
            <person name="Lage O.M."/>
            <person name="Pohl T."/>
            <person name="Merkel B.J."/>
            <person name="Hornburger P."/>
            <person name="Mueller R.-W."/>
            <person name="Bruemmer F."/>
            <person name="Labrenz M."/>
            <person name="Spormann A.M."/>
            <person name="Op Den Camp H."/>
            <person name="Overmann J."/>
            <person name="Amann R."/>
            <person name="Jetten M.S.M."/>
            <person name="Mascher T."/>
            <person name="Medema M.H."/>
            <person name="Devos D.P."/>
            <person name="Kaster A.-K."/>
            <person name="Ovreas L."/>
            <person name="Rohde M."/>
            <person name="Galperin M.Y."/>
            <person name="Jogler C."/>
        </authorList>
    </citation>
    <scope>NUCLEOTIDE SEQUENCE [LARGE SCALE GENOMIC DNA]</scope>
    <source>
        <strain evidence="11 12">KOR34</strain>
    </source>
</reference>
<accession>A0A5C5VJ64</accession>
<evidence type="ECO:0000259" key="10">
    <source>
        <dbReference type="Pfam" id="PF22692"/>
    </source>
</evidence>
<evidence type="ECO:0000259" key="9">
    <source>
        <dbReference type="Pfam" id="PF06429"/>
    </source>
</evidence>
<dbReference type="RefSeq" id="WP_146565230.1">
    <property type="nucleotide sequence ID" value="NZ_SIHJ01000001.1"/>
</dbReference>
<evidence type="ECO:0000256" key="5">
    <source>
        <dbReference type="ARBA" id="ARBA00025933"/>
    </source>
</evidence>
<evidence type="ECO:0000256" key="4">
    <source>
        <dbReference type="ARBA" id="ARBA00023143"/>
    </source>
</evidence>
<dbReference type="Pfam" id="PF00460">
    <property type="entry name" value="Flg_bb_rod"/>
    <property type="match status" value="1"/>
</dbReference>
<keyword evidence="12" id="KW-1185">Reference proteome</keyword>
<dbReference type="InterPro" id="IPR020013">
    <property type="entry name" value="Flagellar_FlgE/F/G"/>
</dbReference>
<keyword evidence="11" id="KW-0282">Flagellum</keyword>
<comment type="subunit">
    <text evidence="5">The basal body constitutes a major portion of the flagellar organelle and consists of four rings (L,P,S, and M) mounted on a central rod. The rod consists of about 26 subunits of FlgG in the distal portion, and FlgB, FlgC and FlgF are thought to build up the proximal portion of the rod with about 6 subunits each.</text>
</comment>
<dbReference type="NCBIfam" id="TIGR02488">
    <property type="entry name" value="flgG_G_neg"/>
    <property type="match status" value="1"/>
</dbReference>
<dbReference type="PANTHER" id="PTHR30435:SF19">
    <property type="entry name" value="FLAGELLAR BASAL-BODY ROD PROTEIN FLGG"/>
    <property type="match status" value="1"/>
</dbReference>
<evidence type="ECO:0000256" key="1">
    <source>
        <dbReference type="ARBA" id="ARBA00004117"/>
    </source>
</evidence>
<evidence type="ECO:0000259" key="8">
    <source>
        <dbReference type="Pfam" id="PF00460"/>
    </source>
</evidence>
<evidence type="ECO:0000256" key="6">
    <source>
        <dbReference type="NCBIfam" id="TIGR02488"/>
    </source>
</evidence>
<dbReference type="InterPro" id="IPR012834">
    <property type="entry name" value="FlgG_G_neg"/>
</dbReference>
<protein>
    <recommendedName>
        <fullName evidence="3 6">Flagellar basal-body rod protein FlgG</fullName>
    </recommendedName>
</protein>
<dbReference type="Pfam" id="PF22692">
    <property type="entry name" value="LlgE_F_G_D1"/>
    <property type="match status" value="1"/>
</dbReference>
<sequence>MSVQTLYTAATGMEALETKLDVIANNMANINTTGFKKDRANFEDLFYRQEKLPGATDSDGNITSTGIDVGLGVRVSSMQADFDQGAFQQTGNQLDFAIEGNGFFGVQGPNGEILYSRAGNFGINANGDLVLGSANNGYLLDPTINIPEEAVDVVVSNDGTVQYSTAGSTTLTTAGNITLTTFINPDGLLKLGDNLFKETEASGAANTGLTPGQQGVGQLRQGALEASNVEPVTELIDLITTQRAFELNSQVVQAGDQIMQIVANLRRG</sequence>
<gene>
    <name evidence="11" type="primary">flgG_1</name>
    <name evidence="11" type="ORF">KOR34_28950</name>
</gene>
<dbReference type="InterPro" id="IPR001444">
    <property type="entry name" value="Flag_bb_rod_N"/>
</dbReference>
<comment type="similarity">
    <text evidence="2 7">Belongs to the flagella basal body rod proteins family.</text>
</comment>
<dbReference type="Pfam" id="PF06429">
    <property type="entry name" value="Flg_bbr_C"/>
    <property type="match status" value="1"/>
</dbReference>
<evidence type="ECO:0000256" key="2">
    <source>
        <dbReference type="ARBA" id="ARBA00009677"/>
    </source>
</evidence>
<dbReference type="GO" id="GO:0071978">
    <property type="term" value="P:bacterial-type flagellum-dependent swarming motility"/>
    <property type="evidence" value="ECO:0007669"/>
    <property type="project" value="TreeGrafter"/>
</dbReference>
<comment type="caution">
    <text evidence="11">The sequence shown here is derived from an EMBL/GenBank/DDBJ whole genome shotgun (WGS) entry which is preliminary data.</text>
</comment>
<evidence type="ECO:0000313" key="12">
    <source>
        <dbReference type="Proteomes" id="UP000316714"/>
    </source>
</evidence>
<dbReference type="InterPro" id="IPR010930">
    <property type="entry name" value="Flg_bb/hook_C_dom"/>
</dbReference>
<keyword evidence="11" id="KW-0969">Cilium</keyword>
<dbReference type="InterPro" id="IPR053967">
    <property type="entry name" value="LlgE_F_G-like_D1"/>
</dbReference>
<proteinExistence type="inferred from homology"/>
<feature type="domain" description="Flagellar hook protein FlgE/F/G-like D1" evidence="10">
    <location>
        <begin position="97"/>
        <end position="163"/>
    </location>
</feature>
<evidence type="ECO:0000313" key="11">
    <source>
        <dbReference type="EMBL" id="TWT37929.1"/>
    </source>
</evidence>
<organism evidence="11 12">
    <name type="scientific">Posidoniimonas corsicana</name>
    <dbReference type="NCBI Taxonomy" id="1938618"/>
    <lineage>
        <taxon>Bacteria</taxon>
        <taxon>Pseudomonadati</taxon>
        <taxon>Planctomycetota</taxon>
        <taxon>Planctomycetia</taxon>
        <taxon>Pirellulales</taxon>
        <taxon>Lacipirellulaceae</taxon>
        <taxon>Posidoniimonas</taxon>
    </lineage>
</organism>
<feature type="domain" description="Flagellar basal body rod protein N-terminal" evidence="8">
    <location>
        <begin position="6"/>
        <end position="36"/>
    </location>
</feature>
<dbReference type="PANTHER" id="PTHR30435">
    <property type="entry name" value="FLAGELLAR PROTEIN"/>
    <property type="match status" value="1"/>
</dbReference>
<name>A0A5C5VJ64_9BACT</name>
<dbReference type="InterPro" id="IPR037925">
    <property type="entry name" value="FlgE/F/G-like"/>
</dbReference>
<feature type="domain" description="Flagellar basal-body/hook protein C-terminal" evidence="9">
    <location>
        <begin position="220"/>
        <end position="265"/>
    </location>
</feature>
<dbReference type="AlphaFoldDB" id="A0A5C5VJ64"/>
<dbReference type="OrthoDB" id="9804559at2"/>
<dbReference type="InterPro" id="IPR019776">
    <property type="entry name" value="Flagellar_basal_body_rod_CS"/>
</dbReference>
<evidence type="ECO:0000256" key="3">
    <source>
        <dbReference type="ARBA" id="ARBA00017948"/>
    </source>
</evidence>
<dbReference type="SUPFAM" id="SSF117143">
    <property type="entry name" value="Flagellar hook protein flgE"/>
    <property type="match status" value="1"/>
</dbReference>
<dbReference type="GO" id="GO:0009426">
    <property type="term" value="C:bacterial-type flagellum basal body, distal rod"/>
    <property type="evidence" value="ECO:0007669"/>
    <property type="project" value="UniProtKB-UniRule"/>
</dbReference>
<evidence type="ECO:0000256" key="7">
    <source>
        <dbReference type="RuleBase" id="RU362116"/>
    </source>
</evidence>
<dbReference type="EMBL" id="SIHJ01000001">
    <property type="protein sequence ID" value="TWT37929.1"/>
    <property type="molecule type" value="Genomic_DNA"/>
</dbReference>
<keyword evidence="4 7" id="KW-0975">Bacterial flagellum</keyword>
<comment type="subcellular location">
    <subcellularLocation>
        <location evidence="1 7">Bacterial flagellum basal body</location>
    </subcellularLocation>
</comment>
<dbReference type="PROSITE" id="PS00588">
    <property type="entry name" value="FLAGELLA_BB_ROD"/>
    <property type="match status" value="1"/>
</dbReference>
<dbReference type="NCBIfam" id="TIGR03506">
    <property type="entry name" value="FlgEFG_subfam"/>
    <property type="match status" value="2"/>
</dbReference>
<keyword evidence="11" id="KW-0966">Cell projection</keyword>